<name>A0A1Y1S5G9_9MICR</name>
<sequence length="370" mass="43230">MEPAPNQSGREVEEEAETKRNKTINAWAMMQNCFLNTSVLEIESTISVLERHTTHQIHILILKALVAIKRGSLKRAYEILHKCMRECRQYNAFALECMAMWNGAVGRHEDALRQYVRLLESSKHSVHKVEYLIKIAISKKNLGFYSTAMEIFERILAIPEGYARVPVIYTQIYHIYLLRGDLNNLSSFLSHYKFAVKSRFLNRIYGEMLYRQDKKNDLFQLVESTKYDTYLHYLQARMAMRGFCCPEQYFERILKHSNDNYVILNTYGNYLYNKGRMSEALVYYTQSYGLNPTYGPVKYNLSLLKKLETTNPEAKEFFKSPGSFEPMDMDPFVEKCGFFNMDVELDSQASLLNESFVEMCDILDLEGNDK</sequence>
<keyword evidence="2" id="KW-1185">Reference proteome</keyword>
<dbReference type="VEuPathDB" id="MicrosporidiaDB:ECANGB1_1846"/>
<dbReference type="Proteomes" id="UP000192639">
    <property type="component" value="Unassembled WGS sequence"/>
</dbReference>
<organism evidence="1 2">
    <name type="scientific">Enterospora canceri</name>
    <dbReference type="NCBI Taxonomy" id="1081671"/>
    <lineage>
        <taxon>Eukaryota</taxon>
        <taxon>Fungi</taxon>
        <taxon>Fungi incertae sedis</taxon>
        <taxon>Microsporidia</taxon>
        <taxon>Enterocytozoonidae</taxon>
        <taxon>Enterospora</taxon>
    </lineage>
</organism>
<accession>A0A1Y1S5G9</accession>
<protein>
    <submittedName>
        <fullName evidence="1">Uncharacterized protein</fullName>
    </submittedName>
</protein>
<reference evidence="1 2" key="1">
    <citation type="journal article" date="2017" name="Environ. Microbiol.">
        <title>Decay of the glycolytic pathway and adaptation to intranuclear parasitism within Enterocytozoonidae microsporidia.</title>
        <authorList>
            <person name="Wiredu Boakye D."/>
            <person name="Jaroenlak P."/>
            <person name="Prachumwat A."/>
            <person name="Williams T.A."/>
            <person name="Bateman K.S."/>
            <person name="Itsathitphaisarn O."/>
            <person name="Sritunyalucksana K."/>
            <person name="Paszkiewicz K.H."/>
            <person name="Moore K.A."/>
            <person name="Stentiford G.D."/>
            <person name="Williams B.A."/>
        </authorList>
    </citation>
    <scope>NUCLEOTIDE SEQUENCE [LARGE SCALE GENOMIC DNA]</scope>
    <source>
        <strain evidence="1 2">GB1</strain>
    </source>
</reference>
<gene>
    <name evidence="1" type="ORF">ECANGB1_1846</name>
</gene>
<evidence type="ECO:0000313" key="1">
    <source>
        <dbReference type="EMBL" id="ORD93648.1"/>
    </source>
</evidence>
<dbReference type="EMBL" id="LWDP01000060">
    <property type="protein sequence ID" value="ORD93648.1"/>
    <property type="molecule type" value="Genomic_DNA"/>
</dbReference>
<dbReference type="SUPFAM" id="SSF48452">
    <property type="entry name" value="TPR-like"/>
    <property type="match status" value="2"/>
</dbReference>
<dbReference type="InterPro" id="IPR011990">
    <property type="entry name" value="TPR-like_helical_dom_sf"/>
</dbReference>
<comment type="caution">
    <text evidence="1">The sequence shown here is derived from an EMBL/GenBank/DDBJ whole genome shotgun (WGS) entry which is preliminary data.</text>
</comment>
<dbReference type="Gene3D" id="1.25.40.10">
    <property type="entry name" value="Tetratricopeptide repeat domain"/>
    <property type="match status" value="2"/>
</dbReference>
<dbReference type="OrthoDB" id="10501431at2759"/>
<proteinExistence type="predicted"/>
<evidence type="ECO:0000313" key="2">
    <source>
        <dbReference type="Proteomes" id="UP000192639"/>
    </source>
</evidence>
<dbReference type="AlphaFoldDB" id="A0A1Y1S5G9"/>